<dbReference type="SUPFAM" id="SSF52129">
    <property type="entry name" value="Caspase-like"/>
    <property type="match status" value="1"/>
</dbReference>
<dbReference type="RefSeq" id="WP_004476490.1">
    <property type="nucleotide sequence ID" value="NZ_AHON02000061.1"/>
</dbReference>
<feature type="domain" description="Peptidase C14 caspase" evidence="1">
    <location>
        <begin position="5"/>
        <end position="234"/>
    </location>
</feature>
<name>A0A0E2BCF1_9LEPT</name>
<dbReference type="EMBL" id="AHON02000061">
    <property type="protein sequence ID" value="EKO32959.1"/>
    <property type="molecule type" value="Genomic_DNA"/>
</dbReference>
<reference evidence="2" key="1">
    <citation type="submission" date="2012-10" db="EMBL/GenBank/DDBJ databases">
        <authorList>
            <person name="Harkins D.M."/>
            <person name="Durkin A.S."/>
            <person name="Brinkac L.M."/>
            <person name="Haft D.H."/>
            <person name="Selengut J.D."/>
            <person name="Sanka R."/>
            <person name="DePew J."/>
            <person name="Purushe J."/>
            <person name="Matthias M.A."/>
            <person name="Vinetz J.M."/>
            <person name="Sutton G.G."/>
            <person name="Nierman W.C."/>
            <person name="Fouts D.E."/>
        </authorList>
    </citation>
    <scope>NUCLEOTIDE SEQUENCE [LARGE SCALE GENOMIC DNA]</scope>
    <source>
        <strain evidence="2">MOR084</strain>
    </source>
</reference>
<organism evidence="2 3">
    <name type="scientific">Leptospira santarosai str. MOR084</name>
    <dbReference type="NCBI Taxonomy" id="1049984"/>
    <lineage>
        <taxon>Bacteria</taxon>
        <taxon>Pseudomonadati</taxon>
        <taxon>Spirochaetota</taxon>
        <taxon>Spirochaetia</taxon>
        <taxon>Leptospirales</taxon>
        <taxon>Leptospiraceae</taxon>
        <taxon>Leptospira</taxon>
    </lineage>
</organism>
<gene>
    <name evidence="2" type="ORF">LEP1GSC179_0127</name>
</gene>
<dbReference type="InterPro" id="IPR011600">
    <property type="entry name" value="Pept_C14_caspase"/>
</dbReference>
<dbReference type="Gene3D" id="3.40.50.1460">
    <property type="match status" value="1"/>
</dbReference>
<comment type="caution">
    <text evidence="2">The sequence shown here is derived from an EMBL/GenBank/DDBJ whole genome shotgun (WGS) entry which is preliminary data.</text>
</comment>
<proteinExistence type="predicted"/>
<evidence type="ECO:0000313" key="2">
    <source>
        <dbReference type="EMBL" id="EKO32959.1"/>
    </source>
</evidence>
<evidence type="ECO:0000313" key="3">
    <source>
        <dbReference type="Proteomes" id="UP000006329"/>
    </source>
</evidence>
<dbReference type="Proteomes" id="UP000006329">
    <property type="component" value="Unassembled WGS sequence"/>
</dbReference>
<accession>A0A0E2BCF1</accession>
<dbReference type="InterPro" id="IPR029030">
    <property type="entry name" value="Caspase-like_dom_sf"/>
</dbReference>
<protein>
    <submittedName>
        <fullName evidence="2">Caspase domain protein</fullName>
    </submittedName>
</protein>
<evidence type="ECO:0000259" key="1">
    <source>
        <dbReference type="Pfam" id="PF00656"/>
    </source>
</evidence>
<dbReference type="Pfam" id="PF00656">
    <property type="entry name" value="Peptidase_C14"/>
    <property type="match status" value="1"/>
</dbReference>
<keyword evidence="3" id="KW-1185">Reference proteome</keyword>
<dbReference type="GO" id="GO:0004197">
    <property type="term" value="F:cysteine-type endopeptidase activity"/>
    <property type="evidence" value="ECO:0007669"/>
    <property type="project" value="InterPro"/>
</dbReference>
<dbReference type="GO" id="GO:0006508">
    <property type="term" value="P:proteolysis"/>
    <property type="evidence" value="ECO:0007669"/>
    <property type="project" value="InterPro"/>
</dbReference>
<sequence>MNRSCILIGAPGSDAKGNYLNGVSIDMNHMRLYLLSNTGGAWREHEIERIVNPSKEKLVATLNKAKKSDFSLVLFSGHGGISKKDGRAYLEINTKGDDFPAEGLINHTNKELVIIDSCRSYFTPTTLSGDAMMKAMNEEANISLRYRQVYENCIAAADPGSLILYACSVGETANDTSEGGIFTQSLIDIGLSMKGSGESNIYQPVNQTFNQAKSIVSQRFRTQNPTMEGSLRRNIWFPFAVKL</sequence>
<dbReference type="AlphaFoldDB" id="A0A0E2BCF1"/>